<keyword evidence="1" id="KW-0812">Transmembrane</keyword>
<dbReference type="RefSeq" id="WP_158370515.1">
    <property type="nucleotide sequence ID" value="NZ_JAOQJU010000012.1"/>
</dbReference>
<evidence type="ECO:0000313" key="3">
    <source>
        <dbReference type="Proteomes" id="UP001652431"/>
    </source>
</evidence>
<keyword evidence="1" id="KW-0472">Membrane</keyword>
<keyword evidence="3" id="KW-1185">Reference proteome</keyword>
<feature type="transmembrane region" description="Helical" evidence="1">
    <location>
        <begin position="213"/>
        <end position="242"/>
    </location>
</feature>
<feature type="transmembrane region" description="Helical" evidence="1">
    <location>
        <begin position="12"/>
        <end position="35"/>
    </location>
</feature>
<evidence type="ECO:0000313" key="2">
    <source>
        <dbReference type="EMBL" id="MCU6687028.1"/>
    </source>
</evidence>
<gene>
    <name evidence="2" type="ORF">OCV99_10785</name>
</gene>
<dbReference type="Pfam" id="PF11368">
    <property type="entry name" value="DUF3169"/>
    <property type="match status" value="1"/>
</dbReference>
<keyword evidence="1" id="KW-1133">Transmembrane helix</keyword>
<feature type="transmembrane region" description="Helical" evidence="1">
    <location>
        <begin position="137"/>
        <end position="156"/>
    </location>
</feature>
<proteinExistence type="predicted"/>
<feature type="transmembrane region" description="Helical" evidence="1">
    <location>
        <begin position="55"/>
        <end position="75"/>
    </location>
</feature>
<protein>
    <submittedName>
        <fullName evidence="2">DUF3169 family protein</fullName>
    </submittedName>
</protein>
<name>A0ABT2RNT4_9FIRM</name>
<dbReference type="EMBL" id="JAOQJU010000012">
    <property type="protein sequence ID" value="MCU6687028.1"/>
    <property type="molecule type" value="Genomic_DNA"/>
</dbReference>
<organism evidence="2 3">
    <name type="scientific">Dorea acetigenes</name>
    <dbReference type="NCBI Taxonomy" id="2981787"/>
    <lineage>
        <taxon>Bacteria</taxon>
        <taxon>Bacillati</taxon>
        <taxon>Bacillota</taxon>
        <taxon>Clostridia</taxon>
        <taxon>Lachnospirales</taxon>
        <taxon>Lachnospiraceae</taxon>
        <taxon>Dorea</taxon>
    </lineage>
</organism>
<dbReference type="InterPro" id="IPR021509">
    <property type="entry name" value="DUF3169"/>
</dbReference>
<sequence length="260" mass="29777">MNNQRTNPYLKSGIILLLSAIGGAILGIVLLFIFSYSNGNIETGLTLLTHTLQSLILPFLICITILTVLAGEFTIKKLTYICGQILRTEDEECDIWEYEEEKVSAWGMNMNILSQVLCVIVLSAGYSTKYIETAAKLPFLWACIIFILCYIYDSFWQIRYIRLIQKTYPDKKGDPTSKKFQQQWLASCDEAEKQIIYQSAWHSYITLNKRIPLLLLITMLLHLFLDTGMLAIVIVAVIWLTITISYNHSCVKLRKEKISN</sequence>
<accession>A0ABT2RNT4</accession>
<feature type="transmembrane region" description="Helical" evidence="1">
    <location>
        <begin position="112"/>
        <end position="131"/>
    </location>
</feature>
<evidence type="ECO:0000256" key="1">
    <source>
        <dbReference type="SAM" id="Phobius"/>
    </source>
</evidence>
<dbReference type="Proteomes" id="UP001652431">
    <property type="component" value="Unassembled WGS sequence"/>
</dbReference>
<comment type="caution">
    <text evidence="2">The sequence shown here is derived from an EMBL/GenBank/DDBJ whole genome shotgun (WGS) entry which is preliminary data.</text>
</comment>
<reference evidence="2 3" key="1">
    <citation type="journal article" date="2021" name="ISME Commun">
        <title>Automated analysis of genomic sequences facilitates high-throughput and comprehensive description of bacteria.</title>
        <authorList>
            <person name="Hitch T.C.A."/>
        </authorList>
    </citation>
    <scope>NUCLEOTIDE SEQUENCE [LARGE SCALE GENOMIC DNA]</scope>
    <source>
        <strain evidence="2 3">Sanger_03</strain>
    </source>
</reference>